<gene>
    <name evidence="3" type="ORF">A5636_03590</name>
</gene>
<dbReference type="CDD" id="cd00085">
    <property type="entry name" value="HNHc"/>
    <property type="match status" value="1"/>
</dbReference>
<evidence type="ECO:0000313" key="4">
    <source>
        <dbReference type="Proteomes" id="UP000093629"/>
    </source>
</evidence>
<evidence type="ECO:0000313" key="3">
    <source>
        <dbReference type="EMBL" id="OBK16389.1"/>
    </source>
</evidence>
<evidence type="ECO:0000259" key="2">
    <source>
        <dbReference type="SMART" id="SM00507"/>
    </source>
</evidence>
<sequence length="470" mass="51651">MGANSREEIDEVFDAYDAALDRVCALSFDAFTTRERLWALEWLERGNRRMRAPQHSLINGVGAQASAEELGGTLRGALADRLRITKAEAARRIADAQDLGQRRALTGQPLAPVLSATAQAQREGLIGDGHVKVIRDFFDHLPATVDVFTREAAEADLAAKACEYRPDQVAKYARRLMDLLHPDGDFSDQERARKRGLTLGAQDADGMSRLTGVITPELRALLEAVWAKLAAPGMCNPEDEAPRVDGEPDEETARRDTRSTSQRHHDALVAGIRALFASGDLGQHRGLPVSVIVTTTLKDLQAGTGKARTSGDTLLPMTDVLRMASHAHHYLAIFDGAKPLALYHTKRLASPAQRIMLAAMHRGCTKPGCDAPAYHSEVHHVTGWTTTARTDITDLTLACGPHNRLAETGWTTRTTSHHQTEWLPPPHLDHGQPRTNSFHHPEKLFTDEDDEDDDEKDEGDKDDRDDEGAP</sequence>
<protein>
    <recommendedName>
        <fullName evidence="2">HNH nuclease domain-containing protein</fullName>
    </recommendedName>
</protein>
<dbReference type="OrthoDB" id="4419061at2"/>
<name>A0A1A3N5Q3_MYCAS</name>
<comment type="caution">
    <text evidence="3">The sequence shown here is derived from an EMBL/GenBank/DDBJ whole genome shotgun (WGS) entry which is preliminary data.</text>
</comment>
<feature type="domain" description="HNH nuclease" evidence="2">
    <location>
        <begin position="354"/>
        <end position="404"/>
    </location>
</feature>
<proteinExistence type="predicted"/>
<keyword evidence="4" id="KW-1185">Reference proteome</keyword>
<feature type="compositionally biased region" description="Basic and acidic residues" evidence="1">
    <location>
        <begin position="240"/>
        <end position="264"/>
    </location>
</feature>
<dbReference type="InterPro" id="IPR003870">
    <property type="entry name" value="DUF222"/>
</dbReference>
<dbReference type="RefSeq" id="WP_065158542.1">
    <property type="nucleotide sequence ID" value="NZ_LZLQ01000066.1"/>
</dbReference>
<feature type="region of interest" description="Disordered" evidence="1">
    <location>
        <begin position="412"/>
        <end position="470"/>
    </location>
</feature>
<dbReference type="InterPro" id="IPR003615">
    <property type="entry name" value="HNH_nuc"/>
</dbReference>
<dbReference type="Pfam" id="PF02720">
    <property type="entry name" value="DUF222"/>
    <property type="match status" value="1"/>
</dbReference>
<dbReference type="EMBL" id="LZLQ01000066">
    <property type="protein sequence ID" value="OBK16389.1"/>
    <property type="molecule type" value="Genomic_DNA"/>
</dbReference>
<dbReference type="Proteomes" id="UP000093629">
    <property type="component" value="Unassembled WGS sequence"/>
</dbReference>
<evidence type="ECO:0000256" key="1">
    <source>
        <dbReference type="SAM" id="MobiDB-lite"/>
    </source>
</evidence>
<organism evidence="3 4">
    <name type="scientific">Mycobacterium asiaticum</name>
    <dbReference type="NCBI Taxonomy" id="1790"/>
    <lineage>
        <taxon>Bacteria</taxon>
        <taxon>Bacillati</taxon>
        <taxon>Actinomycetota</taxon>
        <taxon>Actinomycetes</taxon>
        <taxon>Mycobacteriales</taxon>
        <taxon>Mycobacteriaceae</taxon>
        <taxon>Mycobacterium</taxon>
    </lineage>
</organism>
<feature type="region of interest" description="Disordered" evidence="1">
    <location>
        <begin position="236"/>
        <end position="264"/>
    </location>
</feature>
<reference evidence="3 4" key="1">
    <citation type="submission" date="2016-06" db="EMBL/GenBank/DDBJ databases">
        <authorList>
            <person name="Kjaerup R.B."/>
            <person name="Dalgaard T.S."/>
            <person name="Juul-Madsen H.R."/>
        </authorList>
    </citation>
    <scope>NUCLEOTIDE SEQUENCE [LARGE SCALE GENOMIC DNA]</scope>
    <source>
        <strain evidence="3 4">1245139.5</strain>
    </source>
</reference>
<dbReference type="SMART" id="SM00507">
    <property type="entry name" value="HNHc"/>
    <property type="match status" value="1"/>
</dbReference>
<feature type="compositionally biased region" description="Acidic residues" evidence="1">
    <location>
        <begin position="447"/>
        <end position="457"/>
    </location>
</feature>
<dbReference type="AlphaFoldDB" id="A0A1A3N5Q3"/>
<accession>A0A1A3N5Q3</accession>